<sequence>MSPVTEKILAASAIMLVLGATHTQAQPTAQLTHIAAANPKVAGFVAPNILSKELEQIVWASGAMKLENPTVLIGFYGYNNDGPLVPVPGAVQVPGSIIEASKTEPDKNTYLILHGQTGPDSNYDYGSHFLFQGHEGGKQGYITRINLEADGAHRVTLMADKDINDKPLPTFDGSTWYPWAQILLFTAEAGKNGGVWQATANYPSVVEDISGILGRGGYEGIQADSDGNLWIVEDVGGKAGTVNKNAKQPNSFIYRFIPKNKHDLRAGGKLQALQVASKRHAGPIVFNPADPDGDILSLDVKDLHSYGVTFDTRWVIIHDTDVDGFVPFDANAAAKVKKATPFKRPENGVFRPGTAFGEFYFTETGDTNKNTEAGADFGGFGGIFKISQKEPSADSGRLAIFYKSDVAHTGFDNIAFWSKNKLVVVEDAGDSLHTQRNALDSGYLFDINTDYAKQVNQPIRILAQGRDPSATIDSPLTDGRPANGFQNDGDNEITGVHISDGDPTVHGILGAKNPRPFRDGWRVFYTQQHGDNVTYEIIPAKQLHASNRHEWNDQDAD</sequence>
<dbReference type="EMBL" id="FOBH01000018">
    <property type="protein sequence ID" value="SEL61762.1"/>
    <property type="molecule type" value="Genomic_DNA"/>
</dbReference>
<gene>
    <name evidence="2" type="ORF">SAMN05216387_11834</name>
</gene>
<keyword evidence="3" id="KW-1185">Reference proteome</keyword>
<evidence type="ECO:0000313" key="3">
    <source>
        <dbReference type="Proteomes" id="UP000198620"/>
    </source>
</evidence>
<name>A0A1H7RNM9_9PROT</name>
<evidence type="ECO:0008006" key="4">
    <source>
        <dbReference type="Google" id="ProtNLM"/>
    </source>
</evidence>
<dbReference type="AlphaFoldDB" id="A0A1H7RNM9"/>
<feature type="chain" id="PRO_5011743206" description="Phosphatase" evidence="1">
    <location>
        <begin position="26"/>
        <end position="557"/>
    </location>
</feature>
<reference evidence="2 3" key="1">
    <citation type="submission" date="2016-10" db="EMBL/GenBank/DDBJ databases">
        <authorList>
            <person name="de Groot N.N."/>
        </authorList>
    </citation>
    <scope>NUCLEOTIDE SEQUENCE [LARGE SCALE GENOMIC DNA]</scope>
    <source>
        <strain evidence="2 3">Nv1</strain>
    </source>
</reference>
<protein>
    <recommendedName>
        <fullName evidence="4">Phosphatase</fullName>
    </recommendedName>
</protein>
<dbReference type="RefSeq" id="WP_090829594.1">
    <property type="nucleotide sequence ID" value="NZ_FOBH01000018.1"/>
</dbReference>
<organism evidence="2 3">
    <name type="scientific">Nitrosovibrio tenuis</name>
    <dbReference type="NCBI Taxonomy" id="1233"/>
    <lineage>
        <taxon>Bacteria</taxon>
        <taxon>Pseudomonadati</taxon>
        <taxon>Pseudomonadota</taxon>
        <taxon>Betaproteobacteria</taxon>
        <taxon>Nitrosomonadales</taxon>
        <taxon>Nitrosomonadaceae</taxon>
        <taxon>Nitrosovibrio</taxon>
    </lineage>
</organism>
<dbReference type="STRING" id="1233.SAMN05216387_11834"/>
<evidence type="ECO:0000256" key="1">
    <source>
        <dbReference type="SAM" id="SignalP"/>
    </source>
</evidence>
<dbReference type="Proteomes" id="UP000198620">
    <property type="component" value="Unassembled WGS sequence"/>
</dbReference>
<dbReference type="OrthoDB" id="9801383at2"/>
<feature type="signal peptide" evidence="1">
    <location>
        <begin position="1"/>
        <end position="25"/>
    </location>
</feature>
<evidence type="ECO:0000313" key="2">
    <source>
        <dbReference type="EMBL" id="SEL61762.1"/>
    </source>
</evidence>
<keyword evidence="1" id="KW-0732">Signal</keyword>
<proteinExistence type="predicted"/>
<dbReference type="InterPro" id="IPR008557">
    <property type="entry name" value="PhoX"/>
</dbReference>
<dbReference type="Pfam" id="PF05787">
    <property type="entry name" value="PhoX"/>
    <property type="match status" value="1"/>
</dbReference>
<accession>A0A1H7RNM9</accession>